<name>E3L8D4_PUCGT</name>
<organism evidence="2 3">
    <name type="scientific">Puccinia graminis f. sp. tritici (strain CRL 75-36-700-3 / race SCCL)</name>
    <name type="common">Black stem rust fungus</name>
    <dbReference type="NCBI Taxonomy" id="418459"/>
    <lineage>
        <taxon>Eukaryota</taxon>
        <taxon>Fungi</taxon>
        <taxon>Dikarya</taxon>
        <taxon>Basidiomycota</taxon>
        <taxon>Pucciniomycotina</taxon>
        <taxon>Pucciniomycetes</taxon>
        <taxon>Pucciniales</taxon>
        <taxon>Pucciniaceae</taxon>
        <taxon>Puccinia</taxon>
    </lineage>
</organism>
<reference key="1">
    <citation type="submission" date="2007-01" db="EMBL/GenBank/DDBJ databases">
        <title>The Genome Sequence of Puccinia graminis f. sp. tritici Strain CRL 75-36-700-3.</title>
        <authorList>
            <consortium name="The Broad Institute Genome Sequencing Platform"/>
            <person name="Birren B."/>
            <person name="Lander E."/>
            <person name="Galagan J."/>
            <person name="Nusbaum C."/>
            <person name="Devon K."/>
            <person name="Cuomo C."/>
            <person name="Jaffe D."/>
            <person name="Butler J."/>
            <person name="Alvarez P."/>
            <person name="Gnerre S."/>
            <person name="Grabherr M."/>
            <person name="Mauceli E."/>
            <person name="Brockman W."/>
            <person name="Young S."/>
            <person name="LaButti K."/>
            <person name="Sykes S."/>
            <person name="DeCaprio D."/>
            <person name="Crawford M."/>
            <person name="Koehrsen M."/>
            <person name="Engels R."/>
            <person name="Montgomery P."/>
            <person name="Pearson M."/>
            <person name="Howarth C."/>
            <person name="Larson L."/>
            <person name="White J."/>
            <person name="Zeng Q."/>
            <person name="Kodira C."/>
            <person name="Yandava C."/>
            <person name="Alvarado L."/>
            <person name="O'Leary S."/>
            <person name="Szabo L."/>
            <person name="Dean R."/>
            <person name="Schein J."/>
        </authorList>
    </citation>
    <scope>NUCLEOTIDE SEQUENCE</scope>
    <source>
        <strain>CRL 75-36-700-3</strain>
    </source>
</reference>
<dbReference type="InParanoid" id="E3L8D4"/>
<dbReference type="KEGG" id="pgr:PGTG_18588"/>
<reference evidence="3" key="2">
    <citation type="journal article" date="2011" name="Proc. Natl. Acad. Sci. U.S.A.">
        <title>Obligate biotrophy features unraveled by the genomic analysis of rust fungi.</title>
        <authorList>
            <person name="Duplessis S."/>
            <person name="Cuomo C.A."/>
            <person name="Lin Y.-C."/>
            <person name="Aerts A."/>
            <person name="Tisserant E."/>
            <person name="Veneault-Fourrey C."/>
            <person name="Joly D.L."/>
            <person name="Hacquard S."/>
            <person name="Amselem J."/>
            <person name="Cantarel B.L."/>
            <person name="Chiu R."/>
            <person name="Coutinho P.M."/>
            <person name="Feau N."/>
            <person name="Field M."/>
            <person name="Frey P."/>
            <person name="Gelhaye E."/>
            <person name="Goldberg J."/>
            <person name="Grabherr M.G."/>
            <person name="Kodira C.D."/>
            <person name="Kohler A."/>
            <person name="Kuees U."/>
            <person name="Lindquist E.A."/>
            <person name="Lucas S.M."/>
            <person name="Mago R."/>
            <person name="Mauceli E."/>
            <person name="Morin E."/>
            <person name="Murat C."/>
            <person name="Pangilinan J.L."/>
            <person name="Park R."/>
            <person name="Pearson M."/>
            <person name="Quesneville H."/>
            <person name="Rouhier N."/>
            <person name="Sakthikumar S."/>
            <person name="Salamov A.A."/>
            <person name="Schmutz J."/>
            <person name="Selles B."/>
            <person name="Shapiro H."/>
            <person name="Tanguay P."/>
            <person name="Tuskan G.A."/>
            <person name="Henrissat B."/>
            <person name="Van de Peer Y."/>
            <person name="Rouze P."/>
            <person name="Ellis J.G."/>
            <person name="Dodds P.N."/>
            <person name="Schein J.E."/>
            <person name="Zhong S."/>
            <person name="Hamelin R.C."/>
            <person name="Grigoriev I.V."/>
            <person name="Szabo L.J."/>
            <person name="Martin F."/>
        </authorList>
    </citation>
    <scope>NUCLEOTIDE SEQUENCE [LARGE SCALE GENOMIC DNA]</scope>
    <source>
        <strain evidence="3">CRL 75-36-700-3 / race SCCL</strain>
    </source>
</reference>
<accession>E3L8D4</accession>
<sequence length="64" mass="6681">MSAPRMSGCTGSNRGGMPYTRPSFDLSPFRPRRGIVGLNGGSGVGSMDGVASTDAIYRKFPRAA</sequence>
<dbReference type="Proteomes" id="UP000008783">
    <property type="component" value="Unassembled WGS sequence"/>
</dbReference>
<evidence type="ECO:0000313" key="2">
    <source>
        <dbReference type="EMBL" id="EFP92809.1"/>
    </source>
</evidence>
<dbReference type="GeneID" id="10542522"/>
<evidence type="ECO:0000256" key="1">
    <source>
        <dbReference type="SAM" id="MobiDB-lite"/>
    </source>
</evidence>
<dbReference type="AlphaFoldDB" id="E3L8D4"/>
<feature type="region of interest" description="Disordered" evidence="1">
    <location>
        <begin position="1"/>
        <end position="28"/>
    </location>
</feature>
<gene>
    <name evidence="2" type="ORF">PGTG_18588</name>
</gene>
<dbReference type="HOGENOM" id="CLU_2868685_0_0_1"/>
<proteinExistence type="predicted"/>
<keyword evidence="3" id="KW-1185">Reference proteome</keyword>
<dbReference type="RefSeq" id="XP_003337228.1">
    <property type="nucleotide sequence ID" value="XM_003337180.2"/>
</dbReference>
<evidence type="ECO:0000313" key="3">
    <source>
        <dbReference type="Proteomes" id="UP000008783"/>
    </source>
</evidence>
<protein>
    <submittedName>
        <fullName evidence="2">Uncharacterized protein</fullName>
    </submittedName>
</protein>
<dbReference type="VEuPathDB" id="FungiDB:PGTG_18588"/>
<dbReference type="EMBL" id="DS178373">
    <property type="protein sequence ID" value="EFP92809.1"/>
    <property type="molecule type" value="Genomic_DNA"/>
</dbReference>